<evidence type="ECO:0000256" key="4">
    <source>
        <dbReference type="ARBA" id="ARBA00022496"/>
    </source>
</evidence>
<dbReference type="RefSeq" id="WP_304559661.1">
    <property type="nucleotide sequence ID" value="NZ_JAUQSZ010000001.1"/>
</dbReference>
<comment type="subcellular location">
    <subcellularLocation>
        <location evidence="1 11">Cell outer membrane</location>
        <topology evidence="1 11">Multi-pass membrane protein</topology>
    </subcellularLocation>
</comment>
<dbReference type="Proteomes" id="UP001176468">
    <property type="component" value="Unassembled WGS sequence"/>
</dbReference>
<keyword evidence="8 12" id="KW-0798">TonB box</keyword>
<evidence type="ECO:0000256" key="6">
    <source>
        <dbReference type="ARBA" id="ARBA00023004"/>
    </source>
</evidence>
<dbReference type="InterPro" id="IPR039426">
    <property type="entry name" value="TonB-dep_rcpt-like"/>
</dbReference>
<organism evidence="16 17">
    <name type="scientific">Sphingomonas immobilis</name>
    <dbReference type="NCBI Taxonomy" id="3063997"/>
    <lineage>
        <taxon>Bacteria</taxon>
        <taxon>Pseudomonadati</taxon>
        <taxon>Pseudomonadota</taxon>
        <taxon>Alphaproteobacteria</taxon>
        <taxon>Sphingomonadales</taxon>
        <taxon>Sphingomonadaceae</taxon>
        <taxon>Sphingomonas</taxon>
    </lineage>
</organism>
<evidence type="ECO:0000259" key="15">
    <source>
        <dbReference type="Pfam" id="PF07715"/>
    </source>
</evidence>
<evidence type="ECO:0000256" key="8">
    <source>
        <dbReference type="ARBA" id="ARBA00023077"/>
    </source>
</evidence>
<evidence type="ECO:0000313" key="16">
    <source>
        <dbReference type="EMBL" id="MDO7841213.1"/>
    </source>
</evidence>
<evidence type="ECO:0000259" key="14">
    <source>
        <dbReference type="Pfam" id="PF00593"/>
    </source>
</evidence>
<dbReference type="PANTHER" id="PTHR32552">
    <property type="entry name" value="FERRICHROME IRON RECEPTOR-RELATED"/>
    <property type="match status" value="1"/>
</dbReference>
<keyword evidence="9 11" id="KW-0472">Membrane</keyword>
<feature type="domain" description="TonB-dependent receptor-like beta-barrel" evidence="14">
    <location>
        <begin position="280"/>
        <end position="793"/>
    </location>
</feature>
<evidence type="ECO:0000256" key="7">
    <source>
        <dbReference type="ARBA" id="ARBA00023065"/>
    </source>
</evidence>
<evidence type="ECO:0000256" key="12">
    <source>
        <dbReference type="RuleBase" id="RU003357"/>
    </source>
</evidence>
<keyword evidence="10 11" id="KW-0998">Cell outer membrane</keyword>
<dbReference type="Pfam" id="PF07715">
    <property type="entry name" value="Plug"/>
    <property type="match status" value="1"/>
</dbReference>
<dbReference type="Gene3D" id="2.40.170.20">
    <property type="entry name" value="TonB-dependent receptor, beta-barrel domain"/>
    <property type="match status" value="2"/>
</dbReference>
<dbReference type="InterPro" id="IPR012910">
    <property type="entry name" value="Plug_dom"/>
</dbReference>
<feature type="chain" id="PRO_5046313505" evidence="13">
    <location>
        <begin position="22"/>
        <end position="830"/>
    </location>
</feature>
<keyword evidence="4" id="KW-0410">Iron transport</keyword>
<keyword evidence="5 11" id="KW-0812">Transmembrane</keyword>
<keyword evidence="3 11" id="KW-1134">Transmembrane beta strand</keyword>
<gene>
    <name evidence="16" type="ORF">Q5H94_02645</name>
</gene>
<evidence type="ECO:0000256" key="2">
    <source>
        <dbReference type="ARBA" id="ARBA00022448"/>
    </source>
</evidence>
<keyword evidence="2 11" id="KW-0813">Transport</keyword>
<keyword evidence="16" id="KW-0675">Receptor</keyword>
<feature type="domain" description="TonB-dependent receptor plug" evidence="15">
    <location>
        <begin position="49"/>
        <end position="156"/>
    </location>
</feature>
<evidence type="ECO:0000256" key="10">
    <source>
        <dbReference type="ARBA" id="ARBA00023237"/>
    </source>
</evidence>
<dbReference type="InterPro" id="IPR036942">
    <property type="entry name" value="Beta-barrel_TonB_sf"/>
</dbReference>
<protein>
    <submittedName>
        <fullName evidence="16">TonB-dependent receptor</fullName>
    </submittedName>
</protein>
<comment type="similarity">
    <text evidence="11 12">Belongs to the TonB-dependent receptor family.</text>
</comment>
<dbReference type="InterPro" id="IPR000531">
    <property type="entry name" value="Beta-barrel_TonB"/>
</dbReference>
<dbReference type="Pfam" id="PF00593">
    <property type="entry name" value="TonB_dep_Rec_b-barrel"/>
    <property type="match status" value="1"/>
</dbReference>
<dbReference type="EMBL" id="JAUQSZ010000001">
    <property type="protein sequence ID" value="MDO7841213.1"/>
    <property type="molecule type" value="Genomic_DNA"/>
</dbReference>
<accession>A0ABT8ZUF5</accession>
<proteinExistence type="inferred from homology"/>
<name>A0ABT8ZUF5_9SPHN</name>
<comment type="caution">
    <text evidence="16">The sequence shown here is derived from an EMBL/GenBank/DDBJ whole genome shotgun (WGS) entry which is preliminary data.</text>
</comment>
<keyword evidence="13" id="KW-0732">Signal</keyword>
<dbReference type="PROSITE" id="PS52016">
    <property type="entry name" value="TONB_DEPENDENT_REC_3"/>
    <property type="match status" value="1"/>
</dbReference>
<evidence type="ECO:0000256" key="11">
    <source>
        <dbReference type="PROSITE-ProRule" id="PRU01360"/>
    </source>
</evidence>
<keyword evidence="17" id="KW-1185">Reference proteome</keyword>
<sequence length="830" mass="89139">MRFEFLAATALAVTVAVPAFAEGGTSAPDETAQSDDIIVTATKRERTLGDVPLSVSVTTPETIQRAQIIDVIDLQTVVPSLMVQQFNAIGQTNFYIRGFGNGNGNDGIEGSVGLFIDGVYRTRTSAGMDDLPEIERIEVLRGPQSTLFGKNVSAGAISIVTKKPQFAWGGKAELTAGNYGLMRASATLTGPISSTLALRLSGTINQRDGTFTDTLTGQDINNRNRYSVRGDLLWQPNADLSVRILADYTRIKERCCGVTSLQNGPATQFIGAPAPFGLGKAISDPANPFSYKVAFNTDPSNRLVGKGVSGQIDYNLGFASLTSITAYRNQVNQSQQDVDFTGADIVTNTTANDISTFTQEVRLASKDGGRLNWLLGAFYQDESVDTGRDIRFGRETRAFADGVSGGAIGQLETLQSLVNPGVIPGRTYFQPGQGLSDRYKLSQRSFSIFGEVDFKVTDRLTLTAGAAYLNDHKRAQSFVVMNEPFSALNLQNVPELGFLPLAILNPLAPPGATIPTNLFAPLSQLQFFYANSPVHGPVNFPNATESGVLDGDKVTYSLRAAYDFGPVNVYFSYATGWKAAAFNLSSDGRPPDGNGVGRSAAPENVTVYEAGIKAQFRGGYLNLAVFKQSIMGFQSNIFTGYGYSLLNAGEESVKGFEVDGAYAPVKMLSLTAAATYLAPRYDSFKGASCVNYDLVRCPINPVTGLRPNFRDLTGDLPAGIPEWRVSVSATANHDIAPGVNAYLRGEYDYTSPNHLSESTPPGIGTWGANVVNASVGVSFERVKLDLMLWARNLTNDNSMISTFPTVAQDGSYTGYPTQPRTFGATIRKSF</sequence>
<keyword evidence="7" id="KW-0406">Ion transport</keyword>
<evidence type="ECO:0000256" key="5">
    <source>
        <dbReference type="ARBA" id="ARBA00022692"/>
    </source>
</evidence>
<reference evidence="16" key="1">
    <citation type="submission" date="2023-07" db="EMBL/GenBank/DDBJ databases">
        <authorList>
            <person name="Kim M.K."/>
        </authorList>
    </citation>
    <scope>NUCLEOTIDE SEQUENCE</scope>
    <source>
        <strain evidence="16">CA1-15</strain>
    </source>
</reference>
<evidence type="ECO:0000256" key="9">
    <source>
        <dbReference type="ARBA" id="ARBA00023136"/>
    </source>
</evidence>
<dbReference type="SUPFAM" id="SSF56935">
    <property type="entry name" value="Porins"/>
    <property type="match status" value="1"/>
</dbReference>
<feature type="signal peptide" evidence="13">
    <location>
        <begin position="1"/>
        <end position="21"/>
    </location>
</feature>
<evidence type="ECO:0000256" key="1">
    <source>
        <dbReference type="ARBA" id="ARBA00004571"/>
    </source>
</evidence>
<keyword evidence="6" id="KW-0408">Iron</keyword>
<evidence type="ECO:0000256" key="3">
    <source>
        <dbReference type="ARBA" id="ARBA00022452"/>
    </source>
</evidence>
<evidence type="ECO:0000256" key="13">
    <source>
        <dbReference type="SAM" id="SignalP"/>
    </source>
</evidence>
<dbReference type="PANTHER" id="PTHR32552:SF81">
    <property type="entry name" value="TONB-DEPENDENT OUTER MEMBRANE RECEPTOR"/>
    <property type="match status" value="1"/>
</dbReference>
<evidence type="ECO:0000313" key="17">
    <source>
        <dbReference type="Proteomes" id="UP001176468"/>
    </source>
</evidence>